<comment type="subcellular location">
    <subcellularLocation>
        <location evidence="8">Cytoplasm</location>
    </subcellularLocation>
</comment>
<dbReference type="GO" id="GO:0036431">
    <property type="term" value="F:dCMP kinase activity"/>
    <property type="evidence" value="ECO:0007669"/>
    <property type="project" value="InterPro"/>
</dbReference>
<dbReference type="EC" id="2.7.4.25" evidence="8"/>
<dbReference type="InterPro" id="IPR003136">
    <property type="entry name" value="Cytidylate_kin"/>
</dbReference>
<comment type="caution">
    <text evidence="10">The sequence shown here is derived from an EMBL/GenBank/DDBJ whole genome shotgun (WGS) entry which is preliminary data.</text>
</comment>
<dbReference type="InterPro" id="IPR027417">
    <property type="entry name" value="P-loop_NTPase"/>
</dbReference>
<evidence type="ECO:0000256" key="2">
    <source>
        <dbReference type="ARBA" id="ARBA00022679"/>
    </source>
</evidence>
<dbReference type="SUPFAM" id="SSF52540">
    <property type="entry name" value="P-loop containing nucleoside triphosphate hydrolases"/>
    <property type="match status" value="1"/>
</dbReference>
<feature type="binding site" evidence="8">
    <location>
        <begin position="15"/>
        <end position="23"/>
    </location>
    <ligand>
        <name>ATP</name>
        <dbReference type="ChEBI" id="CHEBI:30616"/>
    </ligand>
</feature>
<dbReference type="GO" id="GO:0005829">
    <property type="term" value="C:cytosol"/>
    <property type="evidence" value="ECO:0007669"/>
    <property type="project" value="TreeGrafter"/>
</dbReference>
<proteinExistence type="inferred from homology"/>
<keyword evidence="3 8" id="KW-0547">Nucleotide-binding</keyword>
<dbReference type="STRING" id="476652.DEAC_c13680"/>
<dbReference type="NCBIfam" id="TIGR00017">
    <property type="entry name" value="cmk"/>
    <property type="match status" value="1"/>
</dbReference>
<reference evidence="10 11" key="1">
    <citation type="submission" date="2015-06" db="EMBL/GenBank/DDBJ databases">
        <title>Draft genome of the moderately acidophilic sulfate reducer Candidatus Desulfosporosinus acididurans strain M1.</title>
        <authorList>
            <person name="Poehlein A."/>
            <person name="Petzsch P."/>
            <person name="Johnson B.D."/>
            <person name="Schloemann M."/>
            <person name="Daniel R."/>
            <person name="Muehling M."/>
        </authorList>
    </citation>
    <scope>NUCLEOTIDE SEQUENCE [LARGE SCALE GENOMIC DNA]</scope>
    <source>
        <strain evidence="10 11">M1</strain>
    </source>
</reference>
<accession>A0A0J1IPS9</accession>
<evidence type="ECO:0000256" key="7">
    <source>
        <dbReference type="ARBA" id="ARBA00048478"/>
    </source>
</evidence>
<dbReference type="InterPro" id="IPR011994">
    <property type="entry name" value="Cytidylate_kinase_dom"/>
</dbReference>
<sequence length="225" mass="25121">MVHRKQSDLQIAIDGPAGAGKSTVAKLVAKGLDLFYVDTGAMYRAIAYKALSSGISINDEEKVSQIAQRTEVMLDHSDERLVWCDGQNVTQAIRNPEVSRAVATVAAYAKVRERLVELQRMEAARGGVVMDGRDIGTHVLPEADLKIFLTASADERARRRWIELQNSGRNVSFEEVFQDMQRRDRQDMEREVSPLKPARDAKILDTTGLKVEDIVTKILRLAQEG</sequence>
<keyword evidence="5 8" id="KW-0067">ATP-binding</keyword>
<comment type="catalytic activity">
    <reaction evidence="6 8">
        <text>dCMP + ATP = dCDP + ADP</text>
        <dbReference type="Rhea" id="RHEA:25094"/>
        <dbReference type="ChEBI" id="CHEBI:30616"/>
        <dbReference type="ChEBI" id="CHEBI:57566"/>
        <dbReference type="ChEBI" id="CHEBI:58593"/>
        <dbReference type="ChEBI" id="CHEBI:456216"/>
        <dbReference type="EC" id="2.7.4.25"/>
    </reaction>
</comment>
<evidence type="ECO:0000256" key="4">
    <source>
        <dbReference type="ARBA" id="ARBA00022777"/>
    </source>
</evidence>
<evidence type="ECO:0000256" key="6">
    <source>
        <dbReference type="ARBA" id="ARBA00047615"/>
    </source>
</evidence>
<dbReference type="GO" id="GO:0015949">
    <property type="term" value="P:nucleobase-containing small molecule interconversion"/>
    <property type="evidence" value="ECO:0007669"/>
    <property type="project" value="TreeGrafter"/>
</dbReference>
<dbReference type="PANTHER" id="PTHR21299">
    <property type="entry name" value="CYTIDYLATE KINASE/PANTOATE-BETA-ALANINE LIGASE"/>
    <property type="match status" value="1"/>
</dbReference>
<evidence type="ECO:0000256" key="8">
    <source>
        <dbReference type="HAMAP-Rule" id="MF_00238"/>
    </source>
</evidence>
<keyword evidence="2 8" id="KW-0808">Transferase</keyword>
<keyword evidence="11" id="KW-1185">Reference proteome</keyword>
<dbReference type="EMBL" id="LDZY01000004">
    <property type="protein sequence ID" value="KLU66701.1"/>
    <property type="molecule type" value="Genomic_DNA"/>
</dbReference>
<dbReference type="HAMAP" id="MF_00238">
    <property type="entry name" value="Cytidyl_kinase_type1"/>
    <property type="match status" value="1"/>
</dbReference>
<evidence type="ECO:0000256" key="3">
    <source>
        <dbReference type="ARBA" id="ARBA00022741"/>
    </source>
</evidence>
<organism evidence="10 11">
    <name type="scientific">Desulfosporosinus acididurans</name>
    <dbReference type="NCBI Taxonomy" id="476652"/>
    <lineage>
        <taxon>Bacteria</taxon>
        <taxon>Bacillati</taxon>
        <taxon>Bacillota</taxon>
        <taxon>Clostridia</taxon>
        <taxon>Eubacteriales</taxon>
        <taxon>Desulfitobacteriaceae</taxon>
        <taxon>Desulfosporosinus</taxon>
    </lineage>
</organism>
<evidence type="ECO:0000313" key="10">
    <source>
        <dbReference type="EMBL" id="KLU66701.1"/>
    </source>
</evidence>
<dbReference type="GO" id="GO:0005524">
    <property type="term" value="F:ATP binding"/>
    <property type="evidence" value="ECO:0007669"/>
    <property type="project" value="UniProtKB-UniRule"/>
</dbReference>
<evidence type="ECO:0000259" key="9">
    <source>
        <dbReference type="Pfam" id="PF02224"/>
    </source>
</evidence>
<name>A0A0J1IPS9_9FIRM</name>
<dbReference type="CDD" id="cd02020">
    <property type="entry name" value="CMPK"/>
    <property type="match status" value="1"/>
</dbReference>
<protein>
    <recommendedName>
        <fullName evidence="8">Cytidylate kinase</fullName>
        <shortName evidence="8">CK</shortName>
        <ecNumber evidence="8">2.7.4.25</ecNumber>
    </recommendedName>
    <alternativeName>
        <fullName evidence="8">Cytidine monophosphate kinase</fullName>
        <shortName evidence="8">CMP kinase</shortName>
    </alternativeName>
</protein>
<evidence type="ECO:0000256" key="5">
    <source>
        <dbReference type="ARBA" id="ARBA00022840"/>
    </source>
</evidence>
<dbReference type="Proteomes" id="UP000036356">
    <property type="component" value="Unassembled WGS sequence"/>
</dbReference>
<keyword evidence="4 8" id="KW-0418">Kinase</keyword>
<evidence type="ECO:0000313" key="11">
    <source>
        <dbReference type="Proteomes" id="UP000036356"/>
    </source>
</evidence>
<comment type="similarity">
    <text evidence="1 8">Belongs to the cytidylate kinase family. Type 1 subfamily.</text>
</comment>
<dbReference type="Gene3D" id="3.40.50.300">
    <property type="entry name" value="P-loop containing nucleotide triphosphate hydrolases"/>
    <property type="match status" value="1"/>
</dbReference>
<feature type="domain" description="Cytidylate kinase" evidence="9">
    <location>
        <begin position="11"/>
        <end position="223"/>
    </location>
</feature>
<dbReference type="GO" id="GO:0006220">
    <property type="term" value="P:pyrimidine nucleotide metabolic process"/>
    <property type="evidence" value="ECO:0007669"/>
    <property type="project" value="UniProtKB-UniRule"/>
</dbReference>
<dbReference type="Pfam" id="PF02224">
    <property type="entry name" value="Cytidylate_kin"/>
    <property type="match status" value="1"/>
</dbReference>
<gene>
    <name evidence="10" type="primary">cmk_1</name>
    <name evidence="8" type="synonym">cmk</name>
    <name evidence="10" type="ORF">DEAC_c13680</name>
</gene>
<dbReference type="PANTHER" id="PTHR21299:SF2">
    <property type="entry name" value="CYTIDYLATE KINASE"/>
    <property type="match status" value="1"/>
</dbReference>
<dbReference type="GO" id="GO:0036430">
    <property type="term" value="F:CMP kinase activity"/>
    <property type="evidence" value="ECO:0007669"/>
    <property type="project" value="RHEA"/>
</dbReference>
<comment type="catalytic activity">
    <reaction evidence="7 8">
        <text>CMP + ATP = CDP + ADP</text>
        <dbReference type="Rhea" id="RHEA:11600"/>
        <dbReference type="ChEBI" id="CHEBI:30616"/>
        <dbReference type="ChEBI" id="CHEBI:58069"/>
        <dbReference type="ChEBI" id="CHEBI:60377"/>
        <dbReference type="ChEBI" id="CHEBI:456216"/>
        <dbReference type="EC" id="2.7.4.25"/>
    </reaction>
</comment>
<dbReference type="PATRIC" id="fig|476652.3.peg.1405"/>
<keyword evidence="8" id="KW-0963">Cytoplasm</keyword>
<dbReference type="AlphaFoldDB" id="A0A0J1IPS9"/>
<evidence type="ECO:0000256" key="1">
    <source>
        <dbReference type="ARBA" id="ARBA00009427"/>
    </source>
</evidence>
<dbReference type="RefSeq" id="WP_083995948.1">
    <property type="nucleotide sequence ID" value="NZ_LDZY01000004.1"/>
</dbReference>